<dbReference type="PANTHER" id="PTHR28083:SF1">
    <property type="entry name" value="GOOD FOR FULL DBP5 ACTIVITY PROTEIN 2"/>
    <property type="match status" value="1"/>
</dbReference>
<evidence type="ECO:0000259" key="1">
    <source>
        <dbReference type="Pfam" id="PF21762"/>
    </source>
</evidence>
<dbReference type="InterPro" id="IPR048519">
    <property type="entry name" value="Gfd2/YDR514C-like_C"/>
</dbReference>
<dbReference type="EMBL" id="FO082050">
    <property type="protein sequence ID" value="CCE82674.1"/>
    <property type="molecule type" value="Genomic_DNA"/>
</dbReference>
<dbReference type="InterPro" id="IPR040151">
    <property type="entry name" value="Gfd2/YDR514C-like"/>
</dbReference>
<dbReference type="InParanoid" id="G8YCJ3"/>
<dbReference type="Proteomes" id="UP000005222">
    <property type="component" value="Chromosome J"/>
</dbReference>
<dbReference type="STRING" id="559304.G8YCJ3"/>
<proteinExistence type="predicted"/>
<keyword evidence="3" id="KW-1185">Reference proteome</keyword>
<name>G8YCJ3_PICSO</name>
<dbReference type="InterPro" id="IPR012337">
    <property type="entry name" value="RNaseH-like_sf"/>
</dbReference>
<feature type="domain" description="Gfd2/YDR514C-like C-terminal" evidence="1">
    <location>
        <begin position="46"/>
        <end position="214"/>
    </location>
</feature>
<accession>G8YCJ3</accession>
<dbReference type="InterPro" id="IPR036397">
    <property type="entry name" value="RNaseH_sf"/>
</dbReference>
<dbReference type="GO" id="GO:0005634">
    <property type="term" value="C:nucleus"/>
    <property type="evidence" value="ECO:0007669"/>
    <property type="project" value="TreeGrafter"/>
</dbReference>
<dbReference type="GO" id="GO:0003676">
    <property type="term" value="F:nucleic acid binding"/>
    <property type="evidence" value="ECO:0007669"/>
    <property type="project" value="InterPro"/>
</dbReference>
<dbReference type="HOGENOM" id="CLU_072858_0_0_1"/>
<dbReference type="Gene3D" id="3.30.420.10">
    <property type="entry name" value="Ribonuclease H-like superfamily/Ribonuclease H"/>
    <property type="match status" value="1"/>
</dbReference>
<dbReference type="PANTHER" id="PTHR28083">
    <property type="entry name" value="GOOD FOR FULL DBP5 ACTIVITY PROTEIN 2"/>
    <property type="match status" value="1"/>
</dbReference>
<dbReference type="AlphaFoldDB" id="G8YCJ3"/>
<gene>
    <name evidence="2" type="primary">Piso0_002410</name>
    <name evidence="2" type="ORF">GNLVRS01_PISO0J11383g</name>
</gene>
<evidence type="ECO:0000313" key="2">
    <source>
        <dbReference type="EMBL" id="CCE82674.1"/>
    </source>
</evidence>
<organism evidence="2 3">
    <name type="scientific">Pichia sorbitophila (strain ATCC MYA-4447 / BCRC 22081 / CBS 7064 / NBRC 10061 / NRRL Y-12695)</name>
    <name type="common">Hybrid yeast</name>
    <dbReference type="NCBI Taxonomy" id="559304"/>
    <lineage>
        <taxon>Eukaryota</taxon>
        <taxon>Fungi</taxon>
        <taxon>Dikarya</taxon>
        <taxon>Ascomycota</taxon>
        <taxon>Saccharomycotina</taxon>
        <taxon>Pichiomycetes</taxon>
        <taxon>Debaryomycetaceae</taxon>
        <taxon>Millerozyma</taxon>
    </lineage>
</organism>
<dbReference type="Pfam" id="PF21762">
    <property type="entry name" value="DEDDh_C"/>
    <property type="match status" value="1"/>
</dbReference>
<reference evidence="2 3" key="1">
    <citation type="journal article" date="2012" name="G3 (Bethesda)">
        <title>Pichia sorbitophila, an interspecies yeast hybrid reveals early steps of genome resolution following polyploidization.</title>
        <authorList>
            <person name="Leh Louis V."/>
            <person name="Despons L."/>
            <person name="Friedrich A."/>
            <person name="Martin T."/>
            <person name="Durrens P."/>
            <person name="Casaregola S."/>
            <person name="Neuveglise C."/>
            <person name="Fairhead C."/>
            <person name="Marck C."/>
            <person name="Cruz J.A."/>
            <person name="Straub M.L."/>
            <person name="Kugler V."/>
            <person name="Sacerdot C."/>
            <person name="Uzunov Z."/>
            <person name="Thierry A."/>
            <person name="Weiss S."/>
            <person name="Bleykasten C."/>
            <person name="De Montigny J."/>
            <person name="Jacques N."/>
            <person name="Jung P."/>
            <person name="Lemaire M."/>
            <person name="Mallet S."/>
            <person name="Morel G."/>
            <person name="Richard G.F."/>
            <person name="Sarkar A."/>
            <person name="Savel G."/>
            <person name="Schacherer J."/>
            <person name="Seret M.L."/>
            <person name="Talla E."/>
            <person name="Samson G."/>
            <person name="Jubin C."/>
            <person name="Poulain J."/>
            <person name="Vacherie B."/>
            <person name="Barbe V."/>
            <person name="Pelletier E."/>
            <person name="Sherman D.J."/>
            <person name="Westhof E."/>
            <person name="Weissenbach J."/>
            <person name="Baret P.V."/>
            <person name="Wincker P."/>
            <person name="Gaillardin C."/>
            <person name="Dujon B."/>
            <person name="Souciet J.L."/>
        </authorList>
    </citation>
    <scope>NUCLEOTIDE SEQUENCE [LARGE SCALE GENOMIC DNA]</scope>
    <source>
        <strain evidence="3">ATCC MYA-4447 / BCRC 22081 / CBS 7064 / NBRC 10061 / NRRL Y-12695</strain>
    </source>
</reference>
<dbReference type="OrthoDB" id="5953249at2759"/>
<dbReference type="OMA" id="FCLHNAG"/>
<sequence>MADVNSIDEIESYLSSISGNSLLKDPRNYNFLKNAMDIVFRQRKTLLCFDIEAWELNNGFVTEIGMAAYVPAKQRGALIPVIKMVHILIKEHMSRRNGRYVANHSDQFNGKISYVMTQNEAVRFVQSILDHYYSQEDKYYLVGHGHQGDLSWLVSMGIHIPDDIQWLDTQSIYSTTHGKKGASLTNALRQAEIPHALLHNAGNDAYYTLLLALRLSDPISRALTHLDRPRDNDVVQSTTVEGKSKKAKKLGLSDLFEINDADALLYAYFN</sequence>
<evidence type="ECO:0000313" key="3">
    <source>
        <dbReference type="Proteomes" id="UP000005222"/>
    </source>
</evidence>
<dbReference type="SUPFAM" id="SSF53098">
    <property type="entry name" value="Ribonuclease H-like"/>
    <property type="match status" value="1"/>
</dbReference>
<dbReference type="eggNOG" id="ENOG502QTQR">
    <property type="taxonomic scope" value="Eukaryota"/>
</dbReference>
<protein>
    <submittedName>
        <fullName evidence="2">Piso0_002410 protein</fullName>
    </submittedName>
</protein>